<dbReference type="AlphaFoldDB" id="A0A255YP98"/>
<evidence type="ECO:0000313" key="2">
    <source>
        <dbReference type="Proteomes" id="UP000216991"/>
    </source>
</evidence>
<sequence>MPPGPAGNLNLGMVRPLSRGGGPPLRPQLDALFRDVLAVGDAARGWFDGPCLAWRATLAPDAALAVGTESLAVTAGLLAVMNWLLRPEHQGQPQQLQPFRFDDPPPLAADHPLTGTPGHAIAIASRQLLARAEALSALNAPPEGHEP</sequence>
<dbReference type="Proteomes" id="UP000216991">
    <property type="component" value="Unassembled WGS sequence"/>
</dbReference>
<dbReference type="EMBL" id="NOXT01000095">
    <property type="protein sequence ID" value="OYQ31046.1"/>
    <property type="molecule type" value="Genomic_DNA"/>
</dbReference>
<accession>A0A255YP98</accession>
<name>A0A255YP98_9SPHN</name>
<keyword evidence="2" id="KW-1185">Reference proteome</keyword>
<protein>
    <submittedName>
        <fullName evidence="1">Uncharacterized protein</fullName>
    </submittedName>
</protein>
<dbReference type="Gene3D" id="1.10.8.930">
    <property type="entry name" value="Protein of unknown function DUF1465"/>
    <property type="match status" value="1"/>
</dbReference>
<dbReference type="InterPro" id="IPR010848">
    <property type="entry name" value="DUF1465"/>
</dbReference>
<dbReference type="Pfam" id="PF07323">
    <property type="entry name" value="DUF1465"/>
    <property type="match status" value="1"/>
</dbReference>
<gene>
    <name evidence="1" type="ORF">CHU93_05530</name>
</gene>
<comment type="caution">
    <text evidence="1">The sequence shown here is derived from an EMBL/GenBank/DDBJ whole genome shotgun (WGS) entry which is preliminary data.</text>
</comment>
<proteinExistence type="predicted"/>
<dbReference type="InterPro" id="IPR038301">
    <property type="entry name" value="AraC-like_sf"/>
</dbReference>
<organism evidence="1 2">
    <name type="scientific">Sandarakinorhabdus cyanobacteriorum</name>
    <dbReference type="NCBI Taxonomy" id="1981098"/>
    <lineage>
        <taxon>Bacteria</taxon>
        <taxon>Pseudomonadati</taxon>
        <taxon>Pseudomonadota</taxon>
        <taxon>Alphaproteobacteria</taxon>
        <taxon>Sphingomonadales</taxon>
        <taxon>Sphingosinicellaceae</taxon>
        <taxon>Sandarakinorhabdus</taxon>
    </lineage>
</organism>
<evidence type="ECO:0000313" key="1">
    <source>
        <dbReference type="EMBL" id="OYQ31046.1"/>
    </source>
</evidence>
<dbReference type="RefSeq" id="WP_094473138.1">
    <property type="nucleotide sequence ID" value="NZ_NOXT01000095.1"/>
</dbReference>
<reference evidence="1 2" key="1">
    <citation type="submission" date="2017-07" db="EMBL/GenBank/DDBJ databases">
        <title>Sandarakinorhabdus cyanobacteriorum sp. nov., a novel bacterium isolated from cyanobacterial aggregates in a eutrophic lake.</title>
        <authorList>
            <person name="Cai H."/>
        </authorList>
    </citation>
    <scope>NUCLEOTIDE SEQUENCE [LARGE SCALE GENOMIC DNA]</scope>
    <source>
        <strain evidence="1 2">TH057</strain>
    </source>
</reference>